<organism evidence="1 2">
    <name type="scientific">Pseudomonas fluorescens</name>
    <dbReference type="NCBI Taxonomy" id="294"/>
    <lineage>
        <taxon>Bacteria</taxon>
        <taxon>Pseudomonadati</taxon>
        <taxon>Pseudomonadota</taxon>
        <taxon>Gammaproteobacteria</taxon>
        <taxon>Pseudomonadales</taxon>
        <taxon>Pseudomonadaceae</taxon>
        <taxon>Pseudomonas</taxon>
    </lineage>
</organism>
<reference evidence="1 2" key="1">
    <citation type="submission" date="2015-05" db="EMBL/GenBank/DDBJ databases">
        <title>A genomic and transcriptomic approach to investigate the blue pigment phenotype in Pseudomonas fluorescens.</title>
        <authorList>
            <person name="Andreani N.A."/>
            <person name="Cardazzo B."/>
        </authorList>
    </citation>
    <scope>NUCLEOTIDE SEQUENCE [LARGE SCALE GENOMIC DNA]</scope>
    <source>
        <strain evidence="1 2">Ps_22</strain>
    </source>
</reference>
<evidence type="ECO:0000313" key="2">
    <source>
        <dbReference type="Proteomes" id="UP000061348"/>
    </source>
</evidence>
<sequence>MEDIKLFLPAGAFGFDVHALEQVGIALRVEDNHYLMFNAMNVLGDVHLSESRLADAGCAQHQRVTDPFAQWQTDLRLIGLDPMQQWRASYRW</sequence>
<accession>A0A120G979</accession>
<protein>
    <submittedName>
        <fullName evidence="1">Uncharacterized protein</fullName>
    </submittedName>
</protein>
<proteinExistence type="predicted"/>
<dbReference type="Proteomes" id="UP000061348">
    <property type="component" value="Unassembled WGS sequence"/>
</dbReference>
<dbReference type="AlphaFoldDB" id="A0A120G979"/>
<dbReference type="EMBL" id="LCYA01000003">
    <property type="protein sequence ID" value="KWV89999.1"/>
    <property type="molecule type" value="Genomic_DNA"/>
</dbReference>
<comment type="caution">
    <text evidence="1">The sequence shown here is derived from an EMBL/GenBank/DDBJ whole genome shotgun (WGS) entry which is preliminary data.</text>
</comment>
<evidence type="ECO:0000313" key="1">
    <source>
        <dbReference type="EMBL" id="KWV89999.1"/>
    </source>
</evidence>
<name>A0A120G979_PSEFL</name>
<gene>
    <name evidence="1" type="ORF">PFLmoz3_00347</name>
</gene>